<sequence length="124" mass="14396">MAKKGRVKGKRDYKRDGELKKTQRERKKGEEEIVVTGRRAYLENVYKTMVPTAFGVIGGAISIVSIFKNFAFNAVLLVIFLILVERYIALPRLVVSKFMVKDWFYISVMTFLAWYISFTIFLNV</sequence>
<gene>
    <name evidence="3" type="ORF">EF806_06275</name>
</gene>
<feature type="compositionally biased region" description="Basic residues" evidence="1">
    <location>
        <begin position="1"/>
        <end position="12"/>
    </location>
</feature>
<dbReference type="InterPro" id="IPR043941">
    <property type="entry name" value="EMC6-arch"/>
</dbReference>
<proteinExistence type="predicted"/>
<evidence type="ECO:0000256" key="1">
    <source>
        <dbReference type="SAM" id="MobiDB-lite"/>
    </source>
</evidence>
<feature type="region of interest" description="Disordered" evidence="1">
    <location>
        <begin position="1"/>
        <end position="28"/>
    </location>
</feature>
<evidence type="ECO:0000256" key="2">
    <source>
        <dbReference type="SAM" id="Phobius"/>
    </source>
</evidence>
<keyword evidence="2" id="KW-1133">Transmembrane helix</keyword>
<dbReference type="Pfam" id="PF19094">
    <property type="entry name" value="EMC6_arch"/>
    <property type="match status" value="1"/>
</dbReference>
<feature type="compositionally biased region" description="Basic and acidic residues" evidence="1">
    <location>
        <begin position="13"/>
        <end position="28"/>
    </location>
</feature>
<protein>
    <submittedName>
        <fullName evidence="3">Uncharacterized protein</fullName>
    </submittedName>
</protein>
<feature type="transmembrane region" description="Helical" evidence="2">
    <location>
        <begin position="45"/>
        <end position="64"/>
    </location>
</feature>
<organism evidence="3 4">
    <name type="scientific">Methanoliparum thermophilum</name>
    <dbReference type="NCBI Taxonomy" id="2491083"/>
    <lineage>
        <taxon>Archaea</taxon>
        <taxon>Methanobacteriati</taxon>
        <taxon>Methanobacteriota</taxon>
        <taxon>Candidatus Methanoliparia</taxon>
        <taxon>Candidatus Methanoliparales</taxon>
        <taxon>Candidatus Methanoliparaceae</taxon>
        <taxon>Candidatus Methanoliparum</taxon>
    </lineage>
</organism>
<feature type="transmembrane region" description="Helical" evidence="2">
    <location>
        <begin position="70"/>
        <end position="90"/>
    </location>
</feature>
<reference evidence="3 4" key="1">
    <citation type="journal article" date="2019" name="Nat. Microbiol.">
        <title>Wide diversity of methane and short-chain alkane metabolisms in uncultured archaea.</title>
        <authorList>
            <person name="Borrel G."/>
            <person name="Adam P.S."/>
            <person name="McKay L.J."/>
            <person name="Chen L.X."/>
            <person name="Sierra-Garcia I.N."/>
            <person name="Sieber C.M."/>
            <person name="Letourneur Q."/>
            <person name="Ghozlane A."/>
            <person name="Andersen G.L."/>
            <person name="Li W.J."/>
            <person name="Hallam S.J."/>
            <person name="Muyzer G."/>
            <person name="de Oliveira V.M."/>
            <person name="Inskeep W.P."/>
            <person name="Banfield J.F."/>
            <person name="Gribaldo S."/>
        </authorList>
    </citation>
    <scope>NUCLEOTIDE SEQUENCE [LARGE SCALE GENOMIC DNA]</scope>
    <source>
        <strain evidence="3">NM1a</strain>
    </source>
</reference>
<keyword evidence="2" id="KW-0472">Membrane</keyword>
<evidence type="ECO:0000313" key="4">
    <source>
        <dbReference type="Proteomes" id="UP000317158"/>
    </source>
</evidence>
<name>A0A520KQM1_METT2</name>
<dbReference type="EMBL" id="RXIF01000012">
    <property type="protein sequence ID" value="RZN63837.1"/>
    <property type="molecule type" value="Genomic_DNA"/>
</dbReference>
<feature type="transmembrane region" description="Helical" evidence="2">
    <location>
        <begin position="102"/>
        <end position="122"/>
    </location>
</feature>
<comment type="caution">
    <text evidence="3">The sequence shown here is derived from an EMBL/GenBank/DDBJ whole genome shotgun (WGS) entry which is preliminary data.</text>
</comment>
<dbReference type="Proteomes" id="UP000317158">
    <property type="component" value="Unassembled WGS sequence"/>
</dbReference>
<keyword evidence="2" id="KW-0812">Transmembrane</keyword>
<evidence type="ECO:0000313" key="3">
    <source>
        <dbReference type="EMBL" id="RZN63837.1"/>
    </source>
</evidence>
<accession>A0A520KQM1</accession>
<dbReference type="AlphaFoldDB" id="A0A520KQM1"/>